<dbReference type="Proteomes" id="UP000183832">
    <property type="component" value="Unassembled WGS sequence"/>
</dbReference>
<protein>
    <submittedName>
        <fullName evidence="2">CLUMA_CG020111, isoform A</fullName>
    </submittedName>
</protein>
<evidence type="ECO:0000313" key="3">
    <source>
        <dbReference type="Proteomes" id="UP000183832"/>
    </source>
</evidence>
<organism evidence="2 3">
    <name type="scientific">Clunio marinus</name>
    <dbReference type="NCBI Taxonomy" id="568069"/>
    <lineage>
        <taxon>Eukaryota</taxon>
        <taxon>Metazoa</taxon>
        <taxon>Ecdysozoa</taxon>
        <taxon>Arthropoda</taxon>
        <taxon>Hexapoda</taxon>
        <taxon>Insecta</taxon>
        <taxon>Pterygota</taxon>
        <taxon>Neoptera</taxon>
        <taxon>Endopterygota</taxon>
        <taxon>Diptera</taxon>
        <taxon>Nematocera</taxon>
        <taxon>Chironomoidea</taxon>
        <taxon>Chironomidae</taxon>
        <taxon>Clunio</taxon>
    </lineage>
</organism>
<reference evidence="2 3" key="1">
    <citation type="submission" date="2015-04" db="EMBL/GenBank/DDBJ databases">
        <authorList>
            <person name="Syromyatnikov M.Y."/>
            <person name="Popov V.N."/>
        </authorList>
    </citation>
    <scope>NUCLEOTIDE SEQUENCE [LARGE SCALE GENOMIC DNA]</scope>
</reference>
<gene>
    <name evidence="2" type="ORF">CLUMA_CG020111</name>
</gene>
<keyword evidence="1" id="KW-0812">Transmembrane</keyword>
<keyword evidence="3" id="KW-1185">Reference proteome</keyword>
<keyword evidence="1" id="KW-0472">Membrane</keyword>
<evidence type="ECO:0000313" key="2">
    <source>
        <dbReference type="EMBL" id="CRL07114.1"/>
    </source>
</evidence>
<proteinExistence type="predicted"/>
<accession>A0A1J1J578</accession>
<dbReference type="EMBL" id="CVRI01000070">
    <property type="protein sequence ID" value="CRL07114.1"/>
    <property type="molecule type" value="Genomic_DNA"/>
</dbReference>
<keyword evidence="1" id="KW-1133">Transmembrane helix</keyword>
<dbReference type="AlphaFoldDB" id="A0A1J1J578"/>
<feature type="transmembrane region" description="Helical" evidence="1">
    <location>
        <begin position="52"/>
        <end position="69"/>
    </location>
</feature>
<sequence>MSELLYKLNVAFVIRIPLLNYMRTSYFHTLTKYMANLVYEQFLLQALYYPEILLNFSGFCLDFSVLIFFV</sequence>
<name>A0A1J1J578_9DIPT</name>
<evidence type="ECO:0000256" key="1">
    <source>
        <dbReference type="SAM" id="Phobius"/>
    </source>
</evidence>